<dbReference type="NCBIfam" id="TIGR00044">
    <property type="entry name" value="YggS family pyridoxal phosphate-dependent enzyme"/>
    <property type="match status" value="1"/>
</dbReference>
<dbReference type="PIRSF" id="PIRSF004848">
    <property type="entry name" value="YBL036c_PLPDEIII"/>
    <property type="match status" value="1"/>
</dbReference>
<evidence type="ECO:0000313" key="3">
    <source>
        <dbReference type="EMBL" id="EHN10464.1"/>
    </source>
</evidence>
<proteinExistence type="predicted"/>
<dbReference type="PANTHER" id="PTHR10146">
    <property type="entry name" value="PROLINE SYNTHETASE CO-TRANSCRIBED BACTERIAL HOMOLOG PROTEIN"/>
    <property type="match status" value="1"/>
</dbReference>
<reference evidence="3 4" key="1">
    <citation type="journal article" date="2013" name="Biodegradation">
        <title>Quantitative proteomic analysis of ibuprofen-degrading Patulibacter sp. strain I11.</title>
        <authorList>
            <person name="Almeida B."/>
            <person name="Kjeldal H."/>
            <person name="Lolas I."/>
            <person name="Knudsen A.D."/>
            <person name="Carvalho G."/>
            <person name="Nielsen K.L."/>
            <person name="Barreto Crespo M.T."/>
            <person name="Stensballe A."/>
            <person name="Nielsen J.L."/>
        </authorList>
    </citation>
    <scope>NUCLEOTIDE SEQUENCE [LARGE SCALE GENOMIC DNA]</scope>
    <source>
        <strain evidence="3 4">I11</strain>
    </source>
</reference>
<comment type="caution">
    <text evidence="3">The sequence shown here is derived from an EMBL/GenBank/DDBJ whole genome shotgun (WGS) entry which is preliminary data.</text>
</comment>
<dbReference type="InterPro" id="IPR011078">
    <property type="entry name" value="PyrdxlP_homeostasis"/>
</dbReference>
<sequence length="224" mass="24129">MVDLIERIDSALVAERVAAVRERIAAACARAGRDPGAVEILAATKYLAADQVPLLADAGIEIAGENRAQSLIEKVAQPGADRLRWEFIGHLQSRKVPEILPHVSRIHSVSSDSVLARLERHRDLARPELDVLIEVNVSGEEAKSGIAPGALADVLERCPVPVAGLMTMPPFAEDPEQSRRWFAALRELAVAHGLSVLSMGTTQDYEVAVEEGATVVRLGSVLLR</sequence>
<dbReference type="Proteomes" id="UP000005143">
    <property type="component" value="Unassembled WGS sequence"/>
</dbReference>
<dbReference type="AlphaFoldDB" id="H0E789"/>
<dbReference type="PATRIC" id="fig|1097667.3.peg.2671"/>
<organism evidence="3 4">
    <name type="scientific">Patulibacter medicamentivorans</name>
    <dbReference type="NCBI Taxonomy" id="1097667"/>
    <lineage>
        <taxon>Bacteria</taxon>
        <taxon>Bacillati</taxon>
        <taxon>Actinomycetota</taxon>
        <taxon>Thermoleophilia</taxon>
        <taxon>Solirubrobacterales</taxon>
        <taxon>Patulibacteraceae</taxon>
        <taxon>Patulibacter</taxon>
    </lineage>
</organism>
<accession>H0E789</accession>
<evidence type="ECO:0000313" key="4">
    <source>
        <dbReference type="Proteomes" id="UP000005143"/>
    </source>
</evidence>
<dbReference type="SUPFAM" id="SSF51419">
    <property type="entry name" value="PLP-binding barrel"/>
    <property type="match status" value="1"/>
</dbReference>
<dbReference type="RefSeq" id="WP_007576038.1">
    <property type="nucleotide sequence ID" value="NZ_AGUD01000220.1"/>
</dbReference>
<protein>
    <submittedName>
        <fullName evidence="3">Alanine racemase domain protein</fullName>
    </submittedName>
</protein>
<evidence type="ECO:0000256" key="1">
    <source>
        <dbReference type="ARBA" id="ARBA00022898"/>
    </source>
</evidence>
<dbReference type="CDD" id="cd00635">
    <property type="entry name" value="PLPDE_III_YBL036c_like"/>
    <property type="match status" value="1"/>
</dbReference>
<dbReference type="PANTHER" id="PTHR10146:SF14">
    <property type="entry name" value="PYRIDOXAL PHOSPHATE HOMEOSTASIS PROTEIN"/>
    <property type="match status" value="1"/>
</dbReference>
<dbReference type="InterPro" id="IPR029066">
    <property type="entry name" value="PLP-binding_barrel"/>
</dbReference>
<dbReference type="Gene3D" id="3.20.20.10">
    <property type="entry name" value="Alanine racemase"/>
    <property type="match status" value="1"/>
</dbReference>
<dbReference type="EMBL" id="AGUD01000220">
    <property type="protein sequence ID" value="EHN10464.1"/>
    <property type="molecule type" value="Genomic_DNA"/>
</dbReference>
<gene>
    <name evidence="3" type="ORF">PAI11_26910</name>
</gene>
<dbReference type="GO" id="GO:0030170">
    <property type="term" value="F:pyridoxal phosphate binding"/>
    <property type="evidence" value="ECO:0007669"/>
    <property type="project" value="InterPro"/>
</dbReference>
<comment type="cofactor">
    <cofactor evidence="2">
        <name>pyridoxal 5'-phosphate</name>
        <dbReference type="ChEBI" id="CHEBI:597326"/>
    </cofactor>
</comment>
<keyword evidence="1 2" id="KW-0663">Pyridoxal phosphate</keyword>
<feature type="modified residue" description="N6-(pyridoxal phosphate)lysine" evidence="2">
    <location>
        <position position="45"/>
    </location>
</feature>
<evidence type="ECO:0000256" key="2">
    <source>
        <dbReference type="PIRSR" id="PIRSR004848-1"/>
    </source>
</evidence>
<name>H0E789_9ACTN</name>
<dbReference type="OrthoDB" id="9804072at2"/>
<keyword evidence="4" id="KW-1185">Reference proteome</keyword>